<feature type="region of interest" description="Disordered" evidence="1">
    <location>
        <begin position="387"/>
        <end position="426"/>
    </location>
</feature>
<reference evidence="3 4" key="1">
    <citation type="submission" date="2018-03" db="EMBL/GenBank/DDBJ databases">
        <title>Finding Nemo's genes: A chromosome-scale reference assembly of the genome of the orange clownfish Amphiprion percula.</title>
        <authorList>
            <person name="Lehmann R."/>
        </authorList>
    </citation>
    <scope>NUCLEOTIDE SEQUENCE</scope>
</reference>
<dbReference type="GeneTree" id="ENSGT00940000158431"/>
<dbReference type="OMA" id="LNEWCKN"/>
<dbReference type="PANTHER" id="PTHR46481:SF9">
    <property type="entry name" value="ZINC FINGER BED DOMAIN-CONTAINING PROTEIN 1-LIKE"/>
    <property type="match status" value="1"/>
</dbReference>
<dbReference type="STRING" id="161767.ENSAPEP00000003868"/>
<dbReference type="InterPro" id="IPR008906">
    <property type="entry name" value="HATC_C_dom"/>
</dbReference>
<proteinExistence type="predicted"/>
<sequence length="523" mass="59038">MLVTDMRPLSMVDDEGFKEMIKQFNPDYHDNYLPDRSHFTTLMETKYHATFEKVKETLRGINSFLTLTADVWTSHATEAYLGVSCHFLSEDWTMKTFNLSTMPLEEWHTGANIMTWMEEVLAKFDILPTKIKAVVHDSGSNMVAAMRLLEEKHGWASIGCAGHTLQLIVNTALKETTISRALDAARQLVEHFKRSELASTKLEMKREQMMVEQNALIQDVGTRWNSTFHMIERLLEQRWPLTATLLDPEVTPKGKHYVDLKPEQWELLEELKQGLAPFETVAVYLSGQQYTAISGLPQVVKELTQAVHQSQFETSSGKSFISSAEKGLTERWGSICTISGDNESPVLLAAALDPRYRQLKFLTPEDGIRLQGSIEVLAVKEAKTTGTQDAKLQRANGSGRKSALETLLQSDTDSFSENEGGESEEDRKIQVVINEVRLYFGEASLPEKEDPLRWWSENEERFPTLSKLAKSFLCIPATSTPSEQIFSAAGNICSQKRASLCPRHVEMLTFLAMNKSLMQFGII</sequence>
<feature type="domain" description="HAT C-terminal dimerisation" evidence="2">
    <location>
        <begin position="435"/>
        <end position="511"/>
    </location>
</feature>
<protein>
    <recommendedName>
        <fullName evidence="2">HAT C-terminal dimerisation domain-containing protein</fullName>
    </recommendedName>
</protein>
<accession>A0A3P8RT86</accession>
<dbReference type="GO" id="GO:0046983">
    <property type="term" value="F:protein dimerization activity"/>
    <property type="evidence" value="ECO:0007669"/>
    <property type="project" value="InterPro"/>
</dbReference>
<dbReference type="Proteomes" id="UP000265080">
    <property type="component" value="Chromosome 6"/>
</dbReference>
<reference evidence="3" key="2">
    <citation type="submission" date="2025-08" db="UniProtKB">
        <authorList>
            <consortium name="Ensembl"/>
        </authorList>
    </citation>
    <scope>IDENTIFICATION</scope>
</reference>
<dbReference type="Pfam" id="PF05699">
    <property type="entry name" value="Dimer_Tnp_hAT"/>
    <property type="match status" value="1"/>
</dbReference>
<reference evidence="3" key="3">
    <citation type="submission" date="2025-09" db="UniProtKB">
        <authorList>
            <consortium name="Ensembl"/>
        </authorList>
    </citation>
    <scope>IDENTIFICATION</scope>
</reference>
<dbReference type="SUPFAM" id="SSF53098">
    <property type="entry name" value="Ribonuclease H-like"/>
    <property type="match status" value="1"/>
</dbReference>
<dbReference type="Ensembl" id="ENSAPET00000003976.1">
    <property type="protein sequence ID" value="ENSAPEP00000003868.1"/>
    <property type="gene ID" value="ENSAPEG00000002809.1"/>
</dbReference>
<evidence type="ECO:0000313" key="4">
    <source>
        <dbReference type="Proteomes" id="UP000265080"/>
    </source>
</evidence>
<name>A0A3P8RT86_AMPPE</name>
<dbReference type="PANTHER" id="PTHR46481">
    <property type="entry name" value="ZINC FINGER BED DOMAIN-CONTAINING PROTEIN 4"/>
    <property type="match status" value="1"/>
</dbReference>
<dbReference type="InterPro" id="IPR012337">
    <property type="entry name" value="RNaseH-like_sf"/>
</dbReference>
<evidence type="ECO:0000256" key="1">
    <source>
        <dbReference type="SAM" id="MobiDB-lite"/>
    </source>
</evidence>
<keyword evidence="4" id="KW-1185">Reference proteome</keyword>
<feature type="compositionally biased region" description="Acidic residues" evidence="1">
    <location>
        <begin position="414"/>
        <end position="424"/>
    </location>
</feature>
<organism evidence="3 4">
    <name type="scientific">Amphiprion percula</name>
    <name type="common">Orange clownfish</name>
    <name type="synonym">Lutjanus percula</name>
    <dbReference type="NCBI Taxonomy" id="161767"/>
    <lineage>
        <taxon>Eukaryota</taxon>
        <taxon>Metazoa</taxon>
        <taxon>Chordata</taxon>
        <taxon>Craniata</taxon>
        <taxon>Vertebrata</taxon>
        <taxon>Euteleostomi</taxon>
        <taxon>Actinopterygii</taxon>
        <taxon>Neopterygii</taxon>
        <taxon>Teleostei</taxon>
        <taxon>Neoteleostei</taxon>
        <taxon>Acanthomorphata</taxon>
        <taxon>Ovalentaria</taxon>
        <taxon>Pomacentridae</taxon>
        <taxon>Amphiprion</taxon>
    </lineage>
</organism>
<dbReference type="InterPro" id="IPR052035">
    <property type="entry name" value="ZnF_BED_domain_contain"/>
</dbReference>
<evidence type="ECO:0000313" key="3">
    <source>
        <dbReference type="Ensembl" id="ENSAPEP00000003868.1"/>
    </source>
</evidence>
<evidence type="ECO:0000259" key="2">
    <source>
        <dbReference type="Pfam" id="PF05699"/>
    </source>
</evidence>
<dbReference type="AlphaFoldDB" id="A0A3P8RT86"/>
<dbReference type="SUPFAM" id="SSF140996">
    <property type="entry name" value="Hermes dimerisation domain"/>
    <property type="match status" value="1"/>
</dbReference>